<sequence length="56" mass="6372">MYYGDFAVTGVMLVLLWLNRVPTFMTWVFHASNDASMGPTEFSESTSIRMDTCSRT</sequence>
<organism evidence="1 2">
    <name type="scientific">Leucogyrophana mollusca</name>
    <dbReference type="NCBI Taxonomy" id="85980"/>
    <lineage>
        <taxon>Eukaryota</taxon>
        <taxon>Fungi</taxon>
        <taxon>Dikarya</taxon>
        <taxon>Basidiomycota</taxon>
        <taxon>Agaricomycotina</taxon>
        <taxon>Agaricomycetes</taxon>
        <taxon>Agaricomycetidae</taxon>
        <taxon>Boletales</taxon>
        <taxon>Boletales incertae sedis</taxon>
        <taxon>Leucogyrophana</taxon>
    </lineage>
</organism>
<evidence type="ECO:0000313" key="2">
    <source>
        <dbReference type="Proteomes" id="UP000790709"/>
    </source>
</evidence>
<protein>
    <submittedName>
        <fullName evidence="1">Uncharacterized protein</fullName>
    </submittedName>
</protein>
<proteinExistence type="predicted"/>
<keyword evidence="2" id="KW-1185">Reference proteome</keyword>
<accession>A0ACB8BB91</accession>
<comment type="caution">
    <text evidence="1">The sequence shown here is derived from an EMBL/GenBank/DDBJ whole genome shotgun (WGS) entry which is preliminary data.</text>
</comment>
<evidence type="ECO:0000313" key="1">
    <source>
        <dbReference type="EMBL" id="KAH7922534.1"/>
    </source>
</evidence>
<gene>
    <name evidence="1" type="ORF">BV22DRAFT_1037372</name>
</gene>
<dbReference type="Proteomes" id="UP000790709">
    <property type="component" value="Unassembled WGS sequence"/>
</dbReference>
<name>A0ACB8BB91_9AGAM</name>
<reference evidence="1" key="1">
    <citation type="journal article" date="2021" name="New Phytol.">
        <title>Evolutionary innovations through gain and loss of genes in the ectomycorrhizal Boletales.</title>
        <authorList>
            <person name="Wu G."/>
            <person name="Miyauchi S."/>
            <person name="Morin E."/>
            <person name="Kuo A."/>
            <person name="Drula E."/>
            <person name="Varga T."/>
            <person name="Kohler A."/>
            <person name="Feng B."/>
            <person name="Cao Y."/>
            <person name="Lipzen A."/>
            <person name="Daum C."/>
            <person name="Hundley H."/>
            <person name="Pangilinan J."/>
            <person name="Johnson J."/>
            <person name="Barry K."/>
            <person name="LaButti K."/>
            <person name="Ng V."/>
            <person name="Ahrendt S."/>
            <person name="Min B."/>
            <person name="Choi I.G."/>
            <person name="Park H."/>
            <person name="Plett J.M."/>
            <person name="Magnuson J."/>
            <person name="Spatafora J.W."/>
            <person name="Nagy L.G."/>
            <person name="Henrissat B."/>
            <person name="Grigoriev I.V."/>
            <person name="Yang Z.L."/>
            <person name="Xu J."/>
            <person name="Martin F.M."/>
        </authorList>
    </citation>
    <scope>NUCLEOTIDE SEQUENCE</scope>
    <source>
        <strain evidence="1">KUC20120723A-06</strain>
    </source>
</reference>
<dbReference type="EMBL" id="MU266481">
    <property type="protein sequence ID" value="KAH7922534.1"/>
    <property type="molecule type" value="Genomic_DNA"/>
</dbReference>